<feature type="chain" id="PRO_5001516736" evidence="1">
    <location>
        <begin position="22"/>
        <end position="70"/>
    </location>
</feature>
<feature type="signal peptide" evidence="1">
    <location>
        <begin position="1"/>
        <end position="21"/>
    </location>
</feature>
<sequence length="70" mass="7988">MFSPQHLLASLYIFFLSWLLARPRPGHMQEAAVQFGAVFALEADESHFCVPRASNVCKPAVSYWRIFFLA</sequence>
<proteinExistence type="evidence at transcript level"/>
<protein>
    <submittedName>
        <fullName evidence="2">Putative secreted protein</fullName>
    </submittedName>
</protein>
<organism evidence="2">
    <name type="scientific">Amblyomma triste</name>
    <name type="common">Neotropical tick</name>
    <dbReference type="NCBI Taxonomy" id="251400"/>
    <lineage>
        <taxon>Eukaryota</taxon>
        <taxon>Metazoa</taxon>
        <taxon>Ecdysozoa</taxon>
        <taxon>Arthropoda</taxon>
        <taxon>Chelicerata</taxon>
        <taxon>Arachnida</taxon>
        <taxon>Acari</taxon>
        <taxon>Parasitiformes</taxon>
        <taxon>Ixodida</taxon>
        <taxon>Ixodoidea</taxon>
        <taxon>Ixodidae</taxon>
        <taxon>Amblyomminae</taxon>
        <taxon>Amblyomma</taxon>
    </lineage>
</organism>
<evidence type="ECO:0000313" key="2">
    <source>
        <dbReference type="EMBL" id="JAC27350.1"/>
    </source>
</evidence>
<dbReference type="EMBL" id="GBBM01008068">
    <property type="protein sequence ID" value="JAC27350.1"/>
    <property type="molecule type" value="mRNA"/>
</dbReference>
<reference evidence="2" key="1">
    <citation type="submission" date="2014-03" db="EMBL/GenBank/DDBJ databases">
        <title>The sialotranscriptome of Amblyomma triste, Amblyomma parvum and Amblyomma cajennense ticks, uncovered by 454-based RNA-seq.</title>
        <authorList>
            <person name="Garcia G.R."/>
            <person name="Gardinassi L.G."/>
            <person name="Ribeiro J.M."/>
            <person name="Anatriello E."/>
            <person name="Ferreira B.R."/>
            <person name="Moreira H.N."/>
            <person name="Mafra C."/>
            <person name="Olegario M.M."/>
            <person name="Szabo P.J."/>
            <person name="Miranda-Santos I.K."/>
            <person name="Maruyama S.R."/>
        </authorList>
    </citation>
    <scope>NUCLEOTIDE SEQUENCE</scope>
    <source>
        <strain evidence="2">Mato Grasso do Sul</strain>
        <tissue evidence="2">Salivary glands</tissue>
    </source>
</reference>
<keyword evidence="1" id="KW-0732">Signal</keyword>
<evidence type="ECO:0000256" key="1">
    <source>
        <dbReference type="SAM" id="SignalP"/>
    </source>
</evidence>
<name>A0A023G362_AMBTT</name>
<dbReference type="AlphaFoldDB" id="A0A023G362"/>
<accession>A0A023G362</accession>